<dbReference type="EMBL" id="FRXO01000004">
    <property type="protein sequence ID" value="SHO65830.1"/>
    <property type="molecule type" value="Genomic_DNA"/>
</dbReference>
<gene>
    <name evidence="3" type="ORF">SAMN02745172_02477</name>
</gene>
<name>A0A1M7ZLQ4_9HYPH</name>
<sequence length="496" mass="55242">MSAQDDAGDNGEGASPQGDDAPQGAPPKKPKRGGGKAKPIADAIAGAPVVAEPGGVPFDIDAWNREYAVIVFGGATRILWEHPEQRDPVFMSADSFFLKNLPKVTYKPLPDGGLSAVQTARMWIRHRQRREYDGLTFHPLAPGEAPPDTRLFNYWTGWAVAPDPTKSCAPFLDHLLENWCGGSMELFDFIVGWMAHMVQRPRERITTAIAVRGHQGAGKSIVGEILGELMPRHFFQTYSARYLLSNFNAHFRGCLLAQADESVWAGDKASEGTLKGLVRAENHMVELKGVDAVPVPNYMRLMLTTNNDWVVPAGKEERAFAVFDVGDRRIRDSNYFSALRSHMREGGGLAGLLAYLMAVDLSRIDLRDVPETRALYEQKVHSLDPIDSFWLERLREGAQLPGDGHWRPWVPTHRLISAYYAAADRVGIRRKSDETSFGIKLRRIVPDLRRTQGYDTDDISPAARRLWGYAFPSLEDARAAYAAAMRSTIDWEGEDL</sequence>
<protein>
    <recommendedName>
        <fullName evidence="2">NrS-1 polymerase-like helicase domain-containing protein</fullName>
    </recommendedName>
</protein>
<reference evidence="3 4" key="1">
    <citation type="submission" date="2016-12" db="EMBL/GenBank/DDBJ databases">
        <authorList>
            <person name="Song W.-J."/>
            <person name="Kurnit D.M."/>
        </authorList>
    </citation>
    <scope>NUCLEOTIDE SEQUENCE [LARGE SCALE GENOMIC DNA]</scope>
    <source>
        <strain evidence="3 4">DSM 19599</strain>
    </source>
</reference>
<evidence type="ECO:0000313" key="4">
    <source>
        <dbReference type="Proteomes" id="UP000186406"/>
    </source>
</evidence>
<keyword evidence="4" id="KW-1185">Reference proteome</keyword>
<dbReference type="OrthoDB" id="8215052at2"/>
<dbReference type="Proteomes" id="UP000186406">
    <property type="component" value="Unassembled WGS sequence"/>
</dbReference>
<evidence type="ECO:0000256" key="1">
    <source>
        <dbReference type="SAM" id="MobiDB-lite"/>
    </source>
</evidence>
<dbReference type="RefSeq" id="WP_073629019.1">
    <property type="nucleotide sequence ID" value="NZ_FRXO01000004.1"/>
</dbReference>
<accession>A0A1M7ZLQ4</accession>
<evidence type="ECO:0000313" key="3">
    <source>
        <dbReference type="EMBL" id="SHO65830.1"/>
    </source>
</evidence>
<dbReference type="AlphaFoldDB" id="A0A1M7ZLQ4"/>
<dbReference type="STRING" id="1123029.SAMN02745172_02477"/>
<proteinExistence type="predicted"/>
<dbReference type="Pfam" id="PF19263">
    <property type="entry name" value="DUF5906"/>
    <property type="match status" value="1"/>
</dbReference>
<feature type="region of interest" description="Disordered" evidence="1">
    <location>
        <begin position="1"/>
        <end position="39"/>
    </location>
</feature>
<organism evidence="3 4">
    <name type="scientific">Pseudoxanthobacter soli DSM 19599</name>
    <dbReference type="NCBI Taxonomy" id="1123029"/>
    <lineage>
        <taxon>Bacteria</taxon>
        <taxon>Pseudomonadati</taxon>
        <taxon>Pseudomonadota</taxon>
        <taxon>Alphaproteobacteria</taxon>
        <taxon>Hyphomicrobiales</taxon>
        <taxon>Segnochrobactraceae</taxon>
        <taxon>Pseudoxanthobacter</taxon>
    </lineage>
</organism>
<feature type="domain" description="NrS-1 polymerase-like helicase" evidence="2">
    <location>
        <begin position="212"/>
        <end position="317"/>
    </location>
</feature>
<dbReference type="InterPro" id="IPR045455">
    <property type="entry name" value="NrS-1_pol-like_helicase"/>
</dbReference>
<evidence type="ECO:0000259" key="2">
    <source>
        <dbReference type="Pfam" id="PF19263"/>
    </source>
</evidence>